<keyword evidence="2" id="KW-1185">Reference proteome</keyword>
<dbReference type="SUPFAM" id="SSF101908">
    <property type="entry name" value="Putative isomerase YbhE"/>
    <property type="match status" value="1"/>
</dbReference>
<protein>
    <submittedName>
        <fullName evidence="1">Uncharacterized protein</fullName>
    </submittedName>
</protein>
<evidence type="ECO:0000313" key="2">
    <source>
        <dbReference type="Proteomes" id="UP000610966"/>
    </source>
</evidence>
<dbReference type="Proteomes" id="UP000610966">
    <property type="component" value="Unassembled WGS sequence"/>
</dbReference>
<dbReference type="AlphaFoldDB" id="A0A8J3VY63"/>
<evidence type="ECO:0000313" key="1">
    <source>
        <dbReference type="EMBL" id="GIH69152.1"/>
    </source>
</evidence>
<comment type="caution">
    <text evidence="1">The sequence shown here is derived from an EMBL/GenBank/DDBJ whole genome shotgun (WGS) entry which is preliminary data.</text>
</comment>
<accession>A0A8J3VY63</accession>
<proteinExistence type="predicted"/>
<name>A0A8J3VY63_9ACTN</name>
<reference evidence="1" key="1">
    <citation type="submission" date="2021-01" db="EMBL/GenBank/DDBJ databases">
        <title>Whole genome shotgun sequence of Sphaerimonospora thailandensis NBRC 107569.</title>
        <authorList>
            <person name="Komaki H."/>
            <person name="Tamura T."/>
        </authorList>
    </citation>
    <scope>NUCLEOTIDE SEQUENCE</scope>
    <source>
        <strain evidence="1">NBRC 107569</strain>
    </source>
</reference>
<dbReference type="EMBL" id="BOOG01000012">
    <property type="protein sequence ID" value="GIH69152.1"/>
    <property type="molecule type" value="Genomic_DNA"/>
</dbReference>
<sequence>MLSALDTKDAQKATGGVQHKEIFTTSSRLADGTYTSIRMLRPDGSLVVDVGGKDQAENGKILIPPKTLGLYSREGYRPFPGSVRIGADRQRQIDSLNTNGPITAWSETESTSWPFPLDWRVVAYNAADHSTNVLGDSTKIAGTTDIPEAAGGTSLVVGKHQIFWATAYPIGEDKRPFGTKIITSRPDGEGGMTVVAENAKLPAVVGDDLYYVRTNEIAPQVPEGRYEIWRRSPEGKHDPVLSGTMQGEQTVTVLKATPSGRLAWVVSAGEKRTSTLFLWEPTDNTATTITMHHFGAPTMSLDVTDRLVAWGDGSANDGGEYVFDRKQGKIWHIHTEVGFSSARTAGDFIAWSDIPEGENFAIWHVAHWKG</sequence>
<dbReference type="RefSeq" id="WP_204013212.1">
    <property type="nucleotide sequence ID" value="NZ_BOOG01000012.1"/>
</dbReference>
<organism evidence="1 2">
    <name type="scientific">Sphaerimonospora thailandensis</name>
    <dbReference type="NCBI Taxonomy" id="795644"/>
    <lineage>
        <taxon>Bacteria</taxon>
        <taxon>Bacillati</taxon>
        <taxon>Actinomycetota</taxon>
        <taxon>Actinomycetes</taxon>
        <taxon>Streptosporangiales</taxon>
        <taxon>Streptosporangiaceae</taxon>
        <taxon>Sphaerimonospora</taxon>
    </lineage>
</organism>
<gene>
    <name evidence="1" type="ORF">Mth01_14050</name>
</gene>